<reference evidence="1" key="2">
    <citation type="journal article" date="2015" name="Fish Shellfish Immunol.">
        <title>Early steps in the European eel (Anguilla anguilla)-Vibrio vulnificus interaction in the gills: Role of the RtxA13 toxin.</title>
        <authorList>
            <person name="Callol A."/>
            <person name="Pajuelo D."/>
            <person name="Ebbesson L."/>
            <person name="Teles M."/>
            <person name="MacKenzie S."/>
            <person name="Amaro C."/>
        </authorList>
    </citation>
    <scope>NUCLEOTIDE SEQUENCE</scope>
</reference>
<protein>
    <submittedName>
        <fullName evidence="1">Uncharacterized protein</fullName>
    </submittedName>
</protein>
<name>A0A0E9PNQ1_ANGAN</name>
<dbReference type="AlphaFoldDB" id="A0A0E9PNQ1"/>
<sequence>MFPAFGFGAQVPPTWQVKLDGIS</sequence>
<evidence type="ECO:0000313" key="1">
    <source>
        <dbReference type="EMBL" id="JAH06144.1"/>
    </source>
</evidence>
<proteinExistence type="predicted"/>
<reference evidence="1" key="1">
    <citation type="submission" date="2014-11" db="EMBL/GenBank/DDBJ databases">
        <authorList>
            <person name="Amaro Gonzalez C."/>
        </authorList>
    </citation>
    <scope>NUCLEOTIDE SEQUENCE</scope>
</reference>
<organism evidence="1">
    <name type="scientific">Anguilla anguilla</name>
    <name type="common">European freshwater eel</name>
    <name type="synonym">Muraena anguilla</name>
    <dbReference type="NCBI Taxonomy" id="7936"/>
    <lineage>
        <taxon>Eukaryota</taxon>
        <taxon>Metazoa</taxon>
        <taxon>Chordata</taxon>
        <taxon>Craniata</taxon>
        <taxon>Vertebrata</taxon>
        <taxon>Euteleostomi</taxon>
        <taxon>Actinopterygii</taxon>
        <taxon>Neopterygii</taxon>
        <taxon>Teleostei</taxon>
        <taxon>Anguilliformes</taxon>
        <taxon>Anguillidae</taxon>
        <taxon>Anguilla</taxon>
    </lineage>
</organism>
<dbReference type="EMBL" id="GBXM01102433">
    <property type="protein sequence ID" value="JAH06144.1"/>
    <property type="molecule type" value="Transcribed_RNA"/>
</dbReference>
<accession>A0A0E9PNQ1</accession>